<gene>
    <name evidence="2" type="ORF">Desfe_0506</name>
</gene>
<evidence type="ECO:0000313" key="2">
    <source>
        <dbReference type="EMBL" id="AFL66410.1"/>
    </source>
</evidence>
<dbReference type="RefSeq" id="WP_014767311.1">
    <property type="nucleotide sequence ID" value="NC_018001.1"/>
</dbReference>
<feature type="transmembrane region" description="Helical" evidence="1">
    <location>
        <begin position="200"/>
        <end position="225"/>
    </location>
</feature>
<dbReference type="Proteomes" id="UP000006175">
    <property type="component" value="Chromosome"/>
</dbReference>
<reference evidence="2 3" key="1">
    <citation type="journal article" date="2012" name="J. Bacteriol.">
        <title>Complete Genome Sequence of Desulfurococcus fermentans, a Hyperthermophilic Cellulolytic Crenarchaeon Isolated from a Freshwater Hot Spring in Kamchatka, Russia.</title>
        <authorList>
            <person name="Susanti D."/>
            <person name="Johnson E.F."/>
            <person name="Rodriguez J.R."/>
            <person name="Anderson I."/>
            <person name="Perevalova A.A."/>
            <person name="Kyrpides N."/>
            <person name="Lucas S."/>
            <person name="Han J."/>
            <person name="Lapidus A."/>
            <person name="Cheng J.F."/>
            <person name="Goodwin L."/>
            <person name="Pitluck S."/>
            <person name="Mavrommatis K."/>
            <person name="Peters L."/>
            <person name="Land M.L."/>
            <person name="Hauser L."/>
            <person name="Gopalan V."/>
            <person name="Chan P.P."/>
            <person name="Lowe T.M."/>
            <person name="Atomi H."/>
            <person name="Bonch-Osmolovskaya E.A."/>
            <person name="Woyke T."/>
            <person name="Mukhopadhyay B."/>
        </authorList>
    </citation>
    <scope>NUCLEOTIDE SEQUENCE [LARGE SCALE GENOMIC DNA]</scope>
    <source>
        <strain evidence="2 3">DSM 16532</strain>
    </source>
</reference>
<dbReference type="EMBL" id="CP003321">
    <property type="protein sequence ID" value="AFL66410.1"/>
    <property type="molecule type" value="Genomic_DNA"/>
</dbReference>
<protein>
    <submittedName>
        <fullName evidence="2">Alpha-glucosidase</fullName>
    </submittedName>
</protein>
<keyword evidence="1" id="KW-0472">Membrane</keyword>
<evidence type="ECO:0000256" key="1">
    <source>
        <dbReference type="SAM" id="Phobius"/>
    </source>
</evidence>
<dbReference type="AlphaFoldDB" id="I3XR36"/>
<dbReference type="KEGG" id="dfd:Desfe_0506"/>
<feature type="transmembrane region" description="Helical" evidence="1">
    <location>
        <begin position="130"/>
        <end position="146"/>
    </location>
</feature>
<sequence length="232" mass="26760">MESVKLLRDALNTLETLLSLKQLSDPRLKRKIEEAIESLELTLREISVNNIELARFISDKTRETVSKISVSKELTREIIEDLEKLVKWCKTIPYDFTDRIKYVRKGYRYYLYGMILFFVLAGTYTQIYAVSALLIALPSLMAVYFMRRRRSMGLMLAYASTPLPLVIFSWMIGYVARALLDLGEINYLAGVYGLPVETVYMILLLYLVGSLTGLLFLSIAVYILYKNRDAFI</sequence>
<name>I3XR36_DESAM</name>
<organism evidence="2 3">
    <name type="scientific">Desulfurococcus amylolyticus DSM 16532</name>
    <dbReference type="NCBI Taxonomy" id="768672"/>
    <lineage>
        <taxon>Archaea</taxon>
        <taxon>Thermoproteota</taxon>
        <taxon>Thermoprotei</taxon>
        <taxon>Desulfurococcales</taxon>
        <taxon>Desulfurococcaceae</taxon>
        <taxon>Desulfurococcus</taxon>
    </lineage>
</organism>
<dbReference type="HOGENOM" id="CLU_1122656_0_0_2"/>
<dbReference type="eggNOG" id="arCOG03820">
    <property type="taxonomic scope" value="Archaea"/>
</dbReference>
<dbReference type="GeneID" id="13062196"/>
<feature type="transmembrane region" description="Helical" evidence="1">
    <location>
        <begin position="107"/>
        <end position="124"/>
    </location>
</feature>
<keyword evidence="1" id="KW-1133">Transmembrane helix</keyword>
<feature type="transmembrane region" description="Helical" evidence="1">
    <location>
        <begin position="158"/>
        <end position="180"/>
    </location>
</feature>
<keyword evidence="3" id="KW-1185">Reference proteome</keyword>
<accession>I3XR36</accession>
<proteinExistence type="predicted"/>
<evidence type="ECO:0000313" key="3">
    <source>
        <dbReference type="Proteomes" id="UP000006175"/>
    </source>
</evidence>
<dbReference type="OrthoDB" id="85762at2157"/>
<keyword evidence="1" id="KW-0812">Transmembrane</keyword>